<organism evidence="2 3">
    <name type="scientific">Ilex paraguariensis</name>
    <name type="common">yerba mate</name>
    <dbReference type="NCBI Taxonomy" id="185542"/>
    <lineage>
        <taxon>Eukaryota</taxon>
        <taxon>Viridiplantae</taxon>
        <taxon>Streptophyta</taxon>
        <taxon>Embryophyta</taxon>
        <taxon>Tracheophyta</taxon>
        <taxon>Spermatophyta</taxon>
        <taxon>Magnoliopsida</taxon>
        <taxon>eudicotyledons</taxon>
        <taxon>Gunneridae</taxon>
        <taxon>Pentapetalae</taxon>
        <taxon>asterids</taxon>
        <taxon>campanulids</taxon>
        <taxon>Aquifoliales</taxon>
        <taxon>Aquifoliaceae</taxon>
        <taxon>Ilex</taxon>
    </lineage>
</organism>
<dbReference type="Proteomes" id="UP001642360">
    <property type="component" value="Unassembled WGS sequence"/>
</dbReference>
<evidence type="ECO:0000313" key="2">
    <source>
        <dbReference type="EMBL" id="CAK9150684.1"/>
    </source>
</evidence>
<reference evidence="2 3" key="1">
    <citation type="submission" date="2024-02" db="EMBL/GenBank/DDBJ databases">
        <authorList>
            <person name="Vignale AGUSTIN F."/>
            <person name="Sosa J E."/>
            <person name="Modenutti C."/>
        </authorList>
    </citation>
    <scope>NUCLEOTIDE SEQUENCE [LARGE SCALE GENOMIC DNA]</scope>
</reference>
<protein>
    <submittedName>
        <fullName evidence="2">Uncharacterized protein</fullName>
    </submittedName>
</protein>
<comment type="caution">
    <text evidence="2">The sequence shown here is derived from an EMBL/GenBank/DDBJ whole genome shotgun (WGS) entry which is preliminary data.</text>
</comment>
<dbReference type="AlphaFoldDB" id="A0ABC8S662"/>
<gene>
    <name evidence="2" type="ORF">ILEXP_LOCUS18838</name>
</gene>
<feature type="compositionally biased region" description="Gly residues" evidence="1">
    <location>
        <begin position="1"/>
        <end position="10"/>
    </location>
</feature>
<keyword evidence="3" id="KW-1185">Reference proteome</keyword>
<sequence length="140" mass="14403">MGGRRNGEGMGSAPSGESMGGTRSGEVMGSAPSGEGMVVPVVERAAAAPVVERAEVVPVVERARVLRVGALGARALAGRAANDTYYNQCIKSGGQCGSNSTSNSATFACYRANRPYPLECIHNGTGMVYAPHLLGLVYVK</sequence>
<accession>A0ABC8S662</accession>
<proteinExistence type="predicted"/>
<dbReference type="EMBL" id="CAUOFW020002058">
    <property type="protein sequence ID" value="CAK9150684.1"/>
    <property type="molecule type" value="Genomic_DNA"/>
</dbReference>
<evidence type="ECO:0000313" key="3">
    <source>
        <dbReference type="Proteomes" id="UP001642360"/>
    </source>
</evidence>
<feature type="region of interest" description="Disordered" evidence="1">
    <location>
        <begin position="1"/>
        <end position="32"/>
    </location>
</feature>
<name>A0ABC8S662_9AQUA</name>
<evidence type="ECO:0000256" key="1">
    <source>
        <dbReference type="SAM" id="MobiDB-lite"/>
    </source>
</evidence>